<dbReference type="GO" id="GO:0005525">
    <property type="term" value="F:GTP binding"/>
    <property type="evidence" value="ECO:0007669"/>
    <property type="project" value="UniProtKB-KW"/>
</dbReference>
<evidence type="ECO:0000256" key="1">
    <source>
        <dbReference type="ARBA" id="ARBA00022741"/>
    </source>
</evidence>
<feature type="domain" description="G" evidence="6">
    <location>
        <begin position="267"/>
        <end position="328"/>
    </location>
</feature>
<feature type="compositionally biased region" description="Low complexity" evidence="5">
    <location>
        <begin position="34"/>
        <end position="43"/>
    </location>
</feature>
<evidence type="ECO:0000259" key="6">
    <source>
        <dbReference type="Pfam" id="PF01926"/>
    </source>
</evidence>
<dbReference type="PANTHER" id="PTHR45709:SF3">
    <property type="entry name" value="GUANINE NUCLEOTIDE-BINDING PROTEIN-LIKE 1"/>
    <property type="match status" value="1"/>
</dbReference>
<organism evidence="7 8">
    <name type="scientific">Aphanomyces euteiches</name>
    <dbReference type="NCBI Taxonomy" id="100861"/>
    <lineage>
        <taxon>Eukaryota</taxon>
        <taxon>Sar</taxon>
        <taxon>Stramenopiles</taxon>
        <taxon>Oomycota</taxon>
        <taxon>Saprolegniomycetes</taxon>
        <taxon>Saprolegniales</taxon>
        <taxon>Verrucalvaceae</taxon>
        <taxon>Aphanomyces</taxon>
    </lineage>
</organism>
<protein>
    <recommendedName>
        <fullName evidence="4">Guanine nucleotide-binding protein-like 1</fullName>
    </recommendedName>
</protein>
<dbReference type="VEuPathDB" id="FungiDB:AeMF1_020084"/>
<evidence type="ECO:0000256" key="4">
    <source>
        <dbReference type="ARBA" id="ARBA00039902"/>
    </source>
</evidence>
<evidence type="ECO:0000313" key="8">
    <source>
        <dbReference type="Proteomes" id="UP000481153"/>
    </source>
</evidence>
<evidence type="ECO:0000256" key="5">
    <source>
        <dbReference type="SAM" id="MobiDB-lite"/>
    </source>
</evidence>
<dbReference type="SUPFAM" id="SSF52540">
    <property type="entry name" value="P-loop containing nucleoside triphosphate hydrolases"/>
    <property type="match status" value="1"/>
</dbReference>
<dbReference type="InterPro" id="IPR006073">
    <property type="entry name" value="GTP-bd"/>
</dbReference>
<feature type="region of interest" description="Disordered" evidence="5">
    <location>
        <begin position="1"/>
        <end position="47"/>
    </location>
</feature>
<dbReference type="Gene3D" id="1.10.1580.10">
    <property type="match status" value="1"/>
</dbReference>
<comment type="function">
    <text evidence="3">Possible regulatory or functional link with the histocompatibility cluster.</text>
</comment>
<dbReference type="AlphaFoldDB" id="A0A6G0X8X0"/>
<feature type="compositionally biased region" description="Basic and acidic residues" evidence="5">
    <location>
        <begin position="23"/>
        <end position="33"/>
    </location>
</feature>
<evidence type="ECO:0000256" key="2">
    <source>
        <dbReference type="ARBA" id="ARBA00023134"/>
    </source>
</evidence>
<gene>
    <name evidence="7" type="ORF">Ae201684_007528</name>
</gene>
<name>A0A6G0X8X0_9STRA</name>
<dbReference type="Proteomes" id="UP000481153">
    <property type="component" value="Unassembled WGS sequence"/>
</dbReference>
<accession>A0A6G0X8X0</accession>
<keyword evidence="1" id="KW-0547">Nucleotide-binding</keyword>
<proteinExistence type="predicted"/>
<keyword evidence="2" id="KW-0342">GTP-binding</keyword>
<keyword evidence="8" id="KW-1185">Reference proteome</keyword>
<dbReference type="InterPro" id="IPR043358">
    <property type="entry name" value="GNL1-like"/>
</dbReference>
<evidence type="ECO:0000313" key="7">
    <source>
        <dbReference type="EMBL" id="KAF0736518.1"/>
    </source>
</evidence>
<comment type="caution">
    <text evidence="7">The sequence shown here is derived from an EMBL/GenBank/DDBJ whole genome shotgun (WGS) entry which is preliminary data.</text>
</comment>
<dbReference type="PANTHER" id="PTHR45709">
    <property type="entry name" value="LARGE SUBUNIT GTPASE 1 HOMOLOG-RELATED"/>
    <property type="match status" value="1"/>
</dbReference>
<dbReference type="InterPro" id="IPR027417">
    <property type="entry name" value="P-loop_NTPase"/>
</dbReference>
<dbReference type="GO" id="GO:0003924">
    <property type="term" value="F:GTPase activity"/>
    <property type="evidence" value="ECO:0007669"/>
    <property type="project" value="InterPro"/>
</dbReference>
<dbReference type="Pfam" id="PF01926">
    <property type="entry name" value="MMR_HSR1"/>
    <property type="match status" value="1"/>
</dbReference>
<evidence type="ECO:0000256" key="3">
    <source>
        <dbReference type="ARBA" id="ARBA00037770"/>
    </source>
</evidence>
<sequence length="453" mass="51001">MPGKPFSGKQKKLQLQAKRERKAQKEAAQERDANAPPAATAAPDVSTDVGYSGDLKTIFAKESQEAINARKRDATRSLIMAPDRGNSQSIYNFGIANVDNQPTIPLRPSWTTSMTPEELNEREENSFREWLTQIHQACINRKDGLQINSYERNLQVWRQLWRVVEKANILVHLADSRCPLLHLSHRLIQHIQKHYPDKRLLILLTKSDFVASEREAAWVHYIHARYSVPVLSYSCNRALESNGTLLQTLGELSRGLELEDSSNIPMIGLVGEPNVGKSSFLNSMFLKKKVSVSSTPGHTKHFQTHFYDNPHGIDGVDKLCFCDCPGVVFPRFGVPLALQILFGSFPIAQTREPYSAIRFLAENADPTIQEVYKLRKVEEEDDWSPYTIAEAYANLRGFHVKGGKLDVFRAANTLLRDTLNGKKVVLSFPPPTSDPCFVETKKDQLDGSTTDDI</sequence>
<reference evidence="7 8" key="1">
    <citation type="submission" date="2019-07" db="EMBL/GenBank/DDBJ databases">
        <title>Genomics analysis of Aphanomyces spp. identifies a new class of oomycete effector associated with host adaptation.</title>
        <authorList>
            <person name="Gaulin E."/>
        </authorList>
    </citation>
    <scope>NUCLEOTIDE SEQUENCE [LARGE SCALE GENOMIC DNA]</scope>
    <source>
        <strain evidence="7 8">ATCC 201684</strain>
    </source>
</reference>
<dbReference type="Gene3D" id="3.40.50.300">
    <property type="entry name" value="P-loop containing nucleotide triphosphate hydrolases"/>
    <property type="match status" value="1"/>
</dbReference>
<dbReference type="EMBL" id="VJMJ01000089">
    <property type="protein sequence ID" value="KAF0736518.1"/>
    <property type="molecule type" value="Genomic_DNA"/>
</dbReference>
<dbReference type="InterPro" id="IPR023179">
    <property type="entry name" value="GTP-bd_ortho_bundle_sf"/>
</dbReference>